<reference evidence="2" key="2">
    <citation type="journal article" date="2021" name="PeerJ">
        <title>Extensive microbial diversity within the chicken gut microbiome revealed by metagenomics and culture.</title>
        <authorList>
            <person name="Gilroy R."/>
            <person name="Ravi A."/>
            <person name="Getino M."/>
            <person name="Pursley I."/>
            <person name="Horton D.L."/>
            <person name="Alikhan N.F."/>
            <person name="Baker D."/>
            <person name="Gharbi K."/>
            <person name="Hall N."/>
            <person name="Watson M."/>
            <person name="Adriaenssens E.M."/>
            <person name="Foster-Nyarko E."/>
            <person name="Jarju S."/>
            <person name="Secka A."/>
            <person name="Antonio M."/>
            <person name="Oren A."/>
            <person name="Chaudhuri R.R."/>
            <person name="La Ragione R."/>
            <person name="Hildebrand F."/>
            <person name="Pallen M.J."/>
        </authorList>
    </citation>
    <scope>NUCLEOTIDE SEQUENCE</scope>
    <source>
        <strain evidence="2">ChiBcolR7-354</strain>
    </source>
</reference>
<keyword evidence="1" id="KW-0472">Membrane</keyword>
<gene>
    <name evidence="2" type="ORF">IAB77_01965</name>
</gene>
<feature type="transmembrane region" description="Helical" evidence="1">
    <location>
        <begin position="91"/>
        <end position="109"/>
    </location>
</feature>
<feature type="transmembrane region" description="Helical" evidence="1">
    <location>
        <begin position="157"/>
        <end position="184"/>
    </location>
</feature>
<evidence type="ECO:0000256" key="1">
    <source>
        <dbReference type="SAM" id="Phobius"/>
    </source>
</evidence>
<name>A0A9D0ZCY0_9FIRM</name>
<evidence type="ECO:0000313" key="3">
    <source>
        <dbReference type="Proteomes" id="UP000824262"/>
    </source>
</evidence>
<comment type="caution">
    <text evidence="2">The sequence shown here is derived from an EMBL/GenBank/DDBJ whole genome shotgun (WGS) entry which is preliminary data.</text>
</comment>
<keyword evidence="1" id="KW-0812">Transmembrane</keyword>
<evidence type="ECO:0000313" key="2">
    <source>
        <dbReference type="EMBL" id="HIQ78009.1"/>
    </source>
</evidence>
<accession>A0A9D0ZCY0</accession>
<dbReference type="Proteomes" id="UP000824262">
    <property type="component" value="Unassembled WGS sequence"/>
</dbReference>
<reference evidence="2" key="1">
    <citation type="submission" date="2020-10" db="EMBL/GenBank/DDBJ databases">
        <authorList>
            <person name="Gilroy R."/>
        </authorList>
    </citation>
    <scope>NUCLEOTIDE SEQUENCE</scope>
    <source>
        <strain evidence="2">ChiBcolR7-354</strain>
    </source>
</reference>
<feature type="transmembrane region" description="Helical" evidence="1">
    <location>
        <begin position="35"/>
        <end position="54"/>
    </location>
</feature>
<keyword evidence="1" id="KW-1133">Transmembrane helix</keyword>
<sequence length="196" mass="21207">MNSQLYTAISRVAYAYVFYYLDFNLGLNGHSINFLPEWACFALILSALPGLALAERSALLLRPLAWILLAANAAEWVMALLGVSLEAGDLYLVNVLIDVVALYFHFQLLTNLASIARGVNASRAQSLLRIRTVTTLVGTAVSALSALPSLAERAPDWLSTAAAAALLVYVVIIVIWTLVTLFGLRADMRRGEGPAQ</sequence>
<feature type="transmembrane region" description="Helical" evidence="1">
    <location>
        <begin position="130"/>
        <end position="151"/>
    </location>
</feature>
<dbReference type="EMBL" id="DVGA01000026">
    <property type="protein sequence ID" value="HIQ78009.1"/>
    <property type="molecule type" value="Genomic_DNA"/>
</dbReference>
<dbReference type="AlphaFoldDB" id="A0A9D0ZCY0"/>
<organism evidence="2 3">
    <name type="scientific">Candidatus Scatomorpha intestinavium</name>
    <dbReference type="NCBI Taxonomy" id="2840922"/>
    <lineage>
        <taxon>Bacteria</taxon>
        <taxon>Bacillati</taxon>
        <taxon>Bacillota</taxon>
        <taxon>Clostridia</taxon>
        <taxon>Eubacteriales</taxon>
        <taxon>Candidatus Scatomorpha</taxon>
    </lineage>
</organism>
<protein>
    <submittedName>
        <fullName evidence="2">Uncharacterized protein</fullName>
    </submittedName>
</protein>
<proteinExistence type="predicted"/>
<feature type="transmembrane region" description="Helical" evidence="1">
    <location>
        <begin position="66"/>
        <end position="85"/>
    </location>
</feature>